<keyword evidence="1" id="KW-0812">Transmembrane</keyword>
<dbReference type="EMBL" id="VAWA01000004">
    <property type="protein sequence ID" value="TLP77484.1"/>
    <property type="molecule type" value="Genomic_DNA"/>
</dbReference>
<feature type="transmembrane region" description="Helical" evidence="1">
    <location>
        <begin position="123"/>
        <end position="156"/>
    </location>
</feature>
<dbReference type="AlphaFoldDB" id="A0A5R9AH45"/>
<feature type="transmembrane region" description="Helical" evidence="1">
    <location>
        <begin position="7"/>
        <end position="26"/>
    </location>
</feature>
<sequence length="168" mass="17516">MSRALELLARLPGTLLPFAVGLSLVSAPGVRWWTALAGGVVALVGYLLSPVVARLAVRWWGSWKNLLLGQAVLYVVLVVLLLAAAEQQRQWVVLPLGLLAGAAAPAERVCSPNPRLDRTALGLSALIALGSGFAAAWALPLAACGVAAAAAVPALVMRRYRVRPVDSP</sequence>
<proteinExistence type="predicted"/>
<accession>A0A5R9AH45</accession>
<gene>
    <name evidence="2" type="ORF">FEF27_04820</name>
</gene>
<feature type="transmembrane region" description="Helical" evidence="1">
    <location>
        <begin position="65"/>
        <end position="85"/>
    </location>
</feature>
<dbReference type="Proteomes" id="UP000306544">
    <property type="component" value="Unassembled WGS sequence"/>
</dbReference>
<evidence type="ECO:0000313" key="2">
    <source>
        <dbReference type="EMBL" id="TLP77484.1"/>
    </source>
</evidence>
<name>A0A5R9AH45_9MICC</name>
<reference evidence="2 3" key="1">
    <citation type="submission" date="2019-05" db="EMBL/GenBank/DDBJ databases">
        <title>Nesterenkonia sp. GY239, isolated from the Southern Atlantic Ocean.</title>
        <authorList>
            <person name="Zhang G."/>
        </authorList>
    </citation>
    <scope>NUCLEOTIDE SEQUENCE [LARGE SCALE GENOMIC DNA]</scope>
    <source>
        <strain evidence="2 3">GY239</strain>
    </source>
</reference>
<organism evidence="2 3">
    <name type="scientific">Nesterenkonia sphaerica</name>
    <dbReference type="NCBI Taxonomy" id="1804988"/>
    <lineage>
        <taxon>Bacteria</taxon>
        <taxon>Bacillati</taxon>
        <taxon>Actinomycetota</taxon>
        <taxon>Actinomycetes</taxon>
        <taxon>Micrococcales</taxon>
        <taxon>Micrococcaceae</taxon>
        <taxon>Nesterenkonia</taxon>
    </lineage>
</organism>
<keyword evidence="1" id="KW-1133">Transmembrane helix</keyword>
<evidence type="ECO:0000313" key="3">
    <source>
        <dbReference type="Proteomes" id="UP000306544"/>
    </source>
</evidence>
<feature type="transmembrane region" description="Helical" evidence="1">
    <location>
        <begin position="32"/>
        <end position="53"/>
    </location>
</feature>
<keyword evidence="3" id="KW-1185">Reference proteome</keyword>
<dbReference type="RefSeq" id="WP_138169714.1">
    <property type="nucleotide sequence ID" value="NZ_VAWA01000004.1"/>
</dbReference>
<comment type="caution">
    <text evidence="2">The sequence shown here is derived from an EMBL/GenBank/DDBJ whole genome shotgun (WGS) entry which is preliminary data.</text>
</comment>
<protein>
    <submittedName>
        <fullName evidence="2">Uncharacterized protein</fullName>
    </submittedName>
</protein>
<dbReference type="OrthoDB" id="4965554at2"/>
<evidence type="ECO:0000256" key="1">
    <source>
        <dbReference type="SAM" id="Phobius"/>
    </source>
</evidence>
<keyword evidence="1" id="KW-0472">Membrane</keyword>